<dbReference type="HOGENOM" id="CLU_2933733_0_0_0"/>
<protein>
    <submittedName>
        <fullName evidence="1">Uncharacterized protein</fullName>
    </submittedName>
</protein>
<dbReference type="KEGG" id="dgo:DGo_CA2409"/>
<gene>
    <name evidence="1" type="ordered locus">DGo_CA2409</name>
</gene>
<keyword evidence="2" id="KW-1185">Reference proteome</keyword>
<accession>H8H024</accession>
<dbReference type="Proteomes" id="UP000007575">
    <property type="component" value="Chromosome"/>
</dbReference>
<dbReference type="RefSeq" id="WP_014685819.1">
    <property type="nucleotide sequence ID" value="NC_017790.1"/>
</dbReference>
<organism evidence="1 2">
    <name type="scientific">Deinococcus gobiensis (strain DSM 21396 / JCM 16679 / CGMCC 1.7299 / I-0)</name>
    <dbReference type="NCBI Taxonomy" id="745776"/>
    <lineage>
        <taxon>Bacteria</taxon>
        <taxon>Thermotogati</taxon>
        <taxon>Deinococcota</taxon>
        <taxon>Deinococci</taxon>
        <taxon>Deinococcales</taxon>
        <taxon>Deinococcaceae</taxon>
        <taxon>Deinococcus</taxon>
    </lineage>
</organism>
<dbReference type="STRING" id="745776.DGo_CA2409"/>
<reference evidence="1 2" key="1">
    <citation type="journal article" date="2012" name="PLoS ONE">
        <title>Genome sequence and transcriptome analysis of the radioresistant bacterium Deinococcus gobiensis: insights into the extreme environmental adaptations.</title>
        <authorList>
            <person name="Yuan M."/>
            <person name="Chen M."/>
            <person name="Zhang W."/>
            <person name="Lu W."/>
            <person name="Wang J."/>
            <person name="Yang M."/>
            <person name="Zhao P."/>
            <person name="Tang R."/>
            <person name="Li X."/>
            <person name="Hao Y."/>
            <person name="Zhou Z."/>
            <person name="Zhan Y."/>
            <person name="Yu H."/>
            <person name="Teng C."/>
            <person name="Yan Y."/>
            <person name="Ping S."/>
            <person name="Wang Y."/>
            <person name="Lin M."/>
        </authorList>
    </citation>
    <scope>NUCLEOTIDE SEQUENCE [LARGE SCALE GENOMIC DNA]</scope>
    <source>
        <strain evidence="1 2">I-0</strain>
    </source>
</reference>
<sequence>MAVSYPSGKKGAPNLPSVREPELFAWTATSNVRGDRPSLLAIRMEGLVLQGPPMSSYGLE</sequence>
<dbReference type="AlphaFoldDB" id="H8H024"/>
<evidence type="ECO:0000313" key="1">
    <source>
        <dbReference type="EMBL" id="AFD26336.1"/>
    </source>
</evidence>
<dbReference type="PATRIC" id="fig|745776.4.peg.2472"/>
<name>H8H024_DEIGI</name>
<evidence type="ECO:0000313" key="2">
    <source>
        <dbReference type="Proteomes" id="UP000007575"/>
    </source>
</evidence>
<proteinExistence type="predicted"/>
<dbReference type="OrthoDB" id="9975253at2"/>
<dbReference type="EMBL" id="CP002191">
    <property type="protein sequence ID" value="AFD26336.1"/>
    <property type="molecule type" value="Genomic_DNA"/>
</dbReference>